<dbReference type="OrthoDB" id="47801at2759"/>
<comment type="caution">
    <text evidence="2">The sequence shown here is derived from an EMBL/GenBank/DDBJ whole genome shotgun (WGS) entry which is preliminary data.</text>
</comment>
<evidence type="ECO:0000313" key="2">
    <source>
        <dbReference type="EMBL" id="TKA34685.1"/>
    </source>
</evidence>
<reference evidence="2 3" key="1">
    <citation type="submission" date="2017-03" db="EMBL/GenBank/DDBJ databases">
        <title>Genomes of endolithic fungi from Antarctica.</title>
        <authorList>
            <person name="Coleine C."/>
            <person name="Masonjones S."/>
            <person name="Stajich J.E."/>
        </authorList>
    </citation>
    <scope>NUCLEOTIDE SEQUENCE [LARGE SCALE GENOMIC DNA]</scope>
    <source>
        <strain evidence="2 3">CCFEE 5311</strain>
    </source>
</reference>
<gene>
    <name evidence="2" type="ORF">B0A54_13285</name>
</gene>
<proteinExistence type="predicted"/>
<dbReference type="Proteomes" id="UP000310066">
    <property type="component" value="Unassembled WGS sequence"/>
</dbReference>
<dbReference type="EMBL" id="NAJP01000077">
    <property type="protein sequence ID" value="TKA34685.1"/>
    <property type="molecule type" value="Genomic_DNA"/>
</dbReference>
<evidence type="ECO:0000259" key="1">
    <source>
        <dbReference type="PROSITE" id="PS50181"/>
    </source>
</evidence>
<name>A0A4U0UJ50_9PEZI</name>
<dbReference type="PROSITE" id="PS50181">
    <property type="entry name" value="FBOX"/>
    <property type="match status" value="1"/>
</dbReference>
<dbReference type="AlphaFoldDB" id="A0A4U0UJ50"/>
<dbReference type="InterPro" id="IPR001810">
    <property type="entry name" value="F-box_dom"/>
</dbReference>
<sequence>MLYRLPEELVQDVLERLGQPDLRSVQLVSRWAYEIAAPLRWREVELVDCRTEYEDGFDDHDDTP</sequence>
<dbReference type="Pfam" id="PF12937">
    <property type="entry name" value="F-box-like"/>
    <property type="match status" value="1"/>
</dbReference>
<dbReference type="SUPFAM" id="SSF81383">
    <property type="entry name" value="F-box domain"/>
    <property type="match status" value="1"/>
</dbReference>
<feature type="non-terminal residue" evidence="2">
    <location>
        <position position="64"/>
    </location>
</feature>
<evidence type="ECO:0000313" key="3">
    <source>
        <dbReference type="Proteomes" id="UP000310066"/>
    </source>
</evidence>
<protein>
    <recommendedName>
        <fullName evidence="1">F-box domain-containing protein</fullName>
    </recommendedName>
</protein>
<accession>A0A4U0UJ50</accession>
<dbReference type="InterPro" id="IPR036047">
    <property type="entry name" value="F-box-like_dom_sf"/>
</dbReference>
<feature type="domain" description="F-box" evidence="1">
    <location>
        <begin position="1"/>
        <end position="44"/>
    </location>
</feature>
<dbReference type="STRING" id="329885.A0A4U0UJ50"/>
<organism evidence="2 3">
    <name type="scientific">Friedmanniomyces endolithicus</name>
    <dbReference type="NCBI Taxonomy" id="329885"/>
    <lineage>
        <taxon>Eukaryota</taxon>
        <taxon>Fungi</taxon>
        <taxon>Dikarya</taxon>
        <taxon>Ascomycota</taxon>
        <taxon>Pezizomycotina</taxon>
        <taxon>Dothideomycetes</taxon>
        <taxon>Dothideomycetidae</taxon>
        <taxon>Mycosphaerellales</taxon>
        <taxon>Teratosphaeriaceae</taxon>
        <taxon>Friedmanniomyces</taxon>
    </lineage>
</organism>